<name>A0A392PQP7_9FABA</name>
<keyword evidence="2" id="KW-1185">Reference proteome</keyword>
<proteinExistence type="predicted"/>
<accession>A0A392PQP7</accession>
<protein>
    <submittedName>
        <fullName evidence="1">Uncharacterized protein</fullName>
    </submittedName>
</protein>
<dbReference type="AlphaFoldDB" id="A0A392PQP7"/>
<comment type="caution">
    <text evidence="1">The sequence shown here is derived from an EMBL/GenBank/DDBJ whole genome shotgun (WGS) entry which is preliminary data.</text>
</comment>
<dbReference type="Proteomes" id="UP000265520">
    <property type="component" value="Unassembled WGS sequence"/>
</dbReference>
<sequence>GETVAAVTGGGEAETARHKREEKWMWKIGGLAVGQS</sequence>
<evidence type="ECO:0000313" key="2">
    <source>
        <dbReference type="Proteomes" id="UP000265520"/>
    </source>
</evidence>
<feature type="non-terminal residue" evidence="1">
    <location>
        <position position="1"/>
    </location>
</feature>
<dbReference type="EMBL" id="LXQA010092292">
    <property type="protein sequence ID" value="MCI14408.1"/>
    <property type="molecule type" value="Genomic_DNA"/>
</dbReference>
<evidence type="ECO:0000313" key="1">
    <source>
        <dbReference type="EMBL" id="MCI14408.1"/>
    </source>
</evidence>
<reference evidence="1 2" key="1">
    <citation type="journal article" date="2018" name="Front. Plant Sci.">
        <title>Red Clover (Trifolium pratense) and Zigzag Clover (T. medium) - A Picture of Genomic Similarities and Differences.</title>
        <authorList>
            <person name="Dluhosova J."/>
            <person name="Istvanek J."/>
            <person name="Nedelnik J."/>
            <person name="Repkova J."/>
        </authorList>
    </citation>
    <scope>NUCLEOTIDE SEQUENCE [LARGE SCALE GENOMIC DNA]</scope>
    <source>
        <strain evidence="2">cv. 10/8</strain>
        <tissue evidence="1">Leaf</tissue>
    </source>
</reference>
<organism evidence="1 2">
    <name type="scientific">Trifolium medium</name>
    <dbReference type="NCBI Taxonomy" id="97028"/>
    <lineage>
        <taxon>Eukaryota</taxon>
        <taxon>Viridiplantae</taxon>
        <taxon>Streptophyta</taxon>
        <taxon>Embryophyta</taxon>
        <taxon>Tracheophyta</taxon>
        <taxon>Spermatophyta</taxon>
        <taxon>Magnoliopsida</taxon>
        <taxon>eudicotyledons</taxon>
        <taxon>Gunneridae</taxon>
        <taxon>Pentapetalae</taxon>
        <taxon>rosids</taxon>
        <taxon>fabids</taxon>
        <taxon>Fabales</taxon>
        <taxon>Fabaceae</taxon>
        <taxon>Papilionoideae</taxon>
        <taxon>50 kb inversion clade</taxon>
        <taxon>NPAAA clade</taxon>
        <taxon>Hologalegina</taxon>
        <taxon>IRL clade</taxon>
        <taxon>Trifolieae</taxon>
        <taxon>Trifolium</taxon>
    </lineage>
</organism>